<dbReference type="AlphaFoldDB" id="A0A194AI55"/>
<accession>A0A194AI55</accession>
<dbReference type="CDD" id="cd01949">
    <property type="entry name" value="GGDEF"/>
    <property type="match status" value="1"/>
</dbReference>
<evidence type="ECO:0000313" key="6">
    <source>
        <dbReference type="Proteomes" id="UP000095200"/>
    </source>
</evidence>
<organism evidence="5 6">
    <name type="scientific">Desulfoplanes formicivorans</name>
    <dbReference type="NCBI Taxonomy" id="1592317"/>
    <lineage>
        <taxon>Bacteria</taxon>
        <taxon>Pseudomonadati</taxon>
        <taxon>Thermodesulfobacteriota</taxon>
        <taxon>Desulfovibrionia</taxon>
        <taxon>Desulfovibrionales</taxon>
        <taxon>Desulfoplanaceae</taxon>
        <taxon>Desulfoplanes</taxon>
    </lineage>
</organism>
<dbReference type="Pfam" id="PF00990">
    <property type="entry name" value="GGDEF"/>
    <property type="match status" value="1"/>
</dbReference>
<sequence length="405" mass="45637">MSRRIVLVALIWSCFIGASFLFSYHSARKVEFRLALQTARSFFDQILITRRWNALHNGVYVPVTESTRPNIYLEDPHRDLHFNATLTLTKLNPAFMTREISTLSEQEKWVRFHITSLNPLRPENRPTPLEREGLVLFDNGTREIGRVMVQDGHRSFFYMGALRTEKSCLSCHAKQGYAQGDIRGGISVTLPFVPKISLVALQIGHVSIWLVGLLGIVLLGGRLEHAYASIKQQSHTDGLTGISNRRSLMERLQNECDRSQREQTPLTVIMGDVDHFKWYNDSYGHREGDECLKKVAHAFQQSLDRPGDFCARYGGEEFVAILANTSLQGGCFVAEKIRNNILGLEIPHEKLKGGVVTMSLGVATSYPDKHALSDEQLVSMADQALYMAKEKGRNRVEAYVPGTSE</sequence>
<dbReference type="GO" id="GO:0043709">
    <property type="term" value="P:cell adhesion involved in single-species biofilm formation"/>
    <property type="evidence" value="ECO:0007669"/>
    <property type="project" value="TreeGrafter"/>
</dbReference>
<dbReference type="PROSITE" id="PS50887">
    <property type="entry name" value="GGDEF"/>
    <property type="match status" value="1"/>
</dbReference>
<reference evidence="6" key="1">
    <citation type="submission" date="2016-06" db="EMBL/GenBank/DDBJ databases">
        <title>Draft genome sequence of Desulfoplanes formicivorans strain Pf12B.</title>
        <authorList>
            <person name="Watanabe M."/>
            <person name="Kojima H."/>
            <person name="Fukui M."/>
        </authorList>
    </citation>
    <scope>NUCLEOTIDE SEQUENCE [LARGE SCALE GENOMIC DNA]</scope>
    <source>
        <strain evidence="6">Pf12B</strain>
    </source>
</reference>
<dbReference type="PANTHER" id="PTHR45138">
    <property type="entry name" value="REGULATORY COMPONENTS OF SENSORY TRANSDUCTION SYSTEM"/>
    <property type="match status" value="1"/>
</dbReference>
<dbReference type="GO" id="GO:0052621">
    <property type="term" value="F:diguanylate cyclase activity"/>
    <property type="evidence" value="ECO:0007669"/>
    <property type="project" value="UniProtKB-EC"/>
</dbReference>
<dbReference type="SMART" id="SM00267">
    <property type="entry name" value="GGDEF"/>
    <property type="match status" value="1"/>
</dbReference>
<dbReference type="EMBL" id="BDFE01000016">
    <property type="protein sequence ID" value="GAU08910.1"/>
    <property type="molecule type" value="Genomic_DNA"/>
</dbReference>
<evidence type="ECO:0000256" key="3">
    <source>
        <dbReference type="SAM" id="Phobius"/>
    </source>
</evidence>
<keyword evidence="3" id="KW-0812">Transmembrane</keyword>
<name>A0A194AI55_9BACT</name>
<dbReference type="InterPro" id="IPR029787">
    <property type="entry name" value="Nucleotide_cyclase"/>
</dbReference>
<dbReference type="Gene3D" id="3.30.70.270">
    <property type="match status" value="1"/>
</dbReference>
<keyword evidence="3" id="KW-0472">Membrane</keyword>
<dbReference type="GO" id="GO:1902201">
    <property type="term" value="P:negative regulation of bacterial-type flagellum-dependent cell motility"/>
    <property type="evidence" value="ECO:0007669"/>
    <property type="project" value="TreeGrafter"/>
</dbReference>
<evidence type="ECO:0000313" key="5">
    <source>
        <dbReference type="EMBL" id="GAU08910.1"/>
    </source>
</evidence>
<feature type="transmembrane region" description="Helical" evidence="3">
    <location>
        <begin position="199"/>
        <end position="221"/>
    </location>
</feature>
<dbReference type="InterPro" id="IPR043128">
    <property type="entry name" value="Rev_trsase/Diguanyl_cyclase"/>
</dbReference>
<dbReference type="EC" id="2.7.7.65" evidence="1"/>
<feature type="domain" description="GGDEF" evidence="4">
    <location>
        <begin position="264"/>
        <end position="401"/>
    </location>
</feature>
<dbReference type="GO" id="GO:0005886">
    <property type="term" value="C:plasma membrane"/>
    <property type="evidence" value="ECO:0007669"/>
    <property type="project" value="TreeGrafter"/>
</dbReference>
<dbReference type="Pfam" id="PF11845">
    <property type="entry name" value="Tll0287-like"/>
    <property type="match status" value="1"/>
</dbReference>
<keyword evidence="3" id="KW-1133">Transmembrane helix</keyword>
<evidence type="ECO:0000259" key="4">
    <source>
        <dbReference type="PROSITE" id="PS50887"/>
    </source>
</evidence>
<dbReference type="FunFam" id="3.30.70.270:FF:000001">
    <property type="entry name" value="Diguanylate cyclase domain protein"/>
    <property type="match status" value="1"/>
</dbReference>
<evidence type="ECO:0000256" key="2">
    <source>
        <dbReference type="ARBA" id="ARBA00034247"/>
    </source>
</evidence>
<dbReference type="PANTHER" id="PTHR45138:SF9">
    <property type="entry name" value="DIGUANYLATE CYCLASE DGCM-RELATED"/>
    <property type="match status" value="1"/>
</dbReference>
<keyword evidence="6" id="KW-1185">Reference proteome</keyword>
<dbReference type="InterPro" id="IPR000160">
    <property type="entry name" value="GGDEF_dom"/>
</dbReference>
<protein>
    <recommendedName>
        <fullName evidence="1">diguanylate cyclase</fullName>
        <ecNumber evidence="1">2.7.7.65</ecNumber>
    </recommendedName>
</protein>
<dbReference type="InterPro" id="IPR050469">
    <property type="entry name" value="Diguanylate_Cyclase"/>
</dbReference>
<gene>
    <name evidence="5" type="ORF">DPF_1629</name>
</gene>
<dbReference type="Proteomes" id="UP000095200">
    <property type="component" value="Unassembled WGS sequence"/>
</dbReference>
<dbReference type="InterPro" id="IPR021796">
    <property type="entry name" value="Tll0287-like_dom"/>
</dbReference>
<proteinExistence type="predicted"/>
<evidence type="ECO:0000256" key="1">
    <source>
        <dbReference type="ARBA" id="ARBA00012528"/>
    </source>
</evidence>
<comment type="catalytic activity">
    <reaction evidence="2">
        <text>2 GTP = 3',3'-c-di-GMP + 2 diphosphate</text>
        <dbReference type="Rhea" id="RHEA:24898"/>
        <dbReference type="ChEBI" id="CHEBI:33019"/>
        <dbReference type="ChEBI" id="CHEBI:37565"/>
        <dbReference type="ChEBI" id="CHEBI:58805"/>
        <dbReference type="EC" id="2.7.7.65"/>
    </reaction>
</comment>
<dbReference type="STRING" id="1592317.DPF_1629"/>
<comment type="caution">
    <text evidence="5">The sequence shown here is derived from an EMBL/GenBank/DDBJ whole genome shotgun (WGS) entry which is preliminary data.</text>
</comment>
<dbReference type="SUPFAM" id="SSF55073">
    <property type="entry name" value="Nucleotide cyclase"/>
    <property type="match status" value="1"/>
</dbReference>
<dbReference type="NCBIfam" id="TIGR00254">
    <property type="entry name" value="GGDEF"/>
    <property type="match status" value="1"/>
</dbReference>